<keyword evidence="3" id="KW-1185">Reference proteome</keyword>
<dbReference type="Proteomes" id="UP000242519">
    <property type="component" value="Unassembled WGS sequence"/>
</dbReference>
<dbReference type="EMBL" id="MZNU01000196">
    <property type="protein sequence ID" value="OWP03130.1"/>
    <property type="molecule type" value="Genomic_DNA"/>
</dbReference>
<dbReference type="AlphaFoldDB" id="A0A218Z6A5"/>
<comment type="caution">
    <text evidence="2">The sequence shown here is derived from an EMBL/GenBank/DDBJ whole genome shotgun (WGS) entry which is preliminary data.</text>
</comment>
<dbReference type="InParanoid" id="A0A218Z6A5"/>
<feature type="compositionally biased region" description="Low complexity" evidence="1">
    <location>
        <begin position="39"/>
        <end position="52"/>
    </location>
</feature>
<evidence type="ECO:0000313" key="2">
    <source>
        <dbReference type="EMBL" id="OWP03130.1"/>
    </source>
</evidence>
<sequence length="152" mass="17261">MPPMDTDWAFQHRLLDQKENNVKSIAATRPIPSKDLLPKTTKSSDTSDSTSSHTLVKQINDETKSDKKEMCEETAKRIQPAKVSYTNWICCQCSKWTDHPKDTCHRLLSGMTLVDRASIVVCLSARKMRALHRYYGGKMVRAIPILIEKLAV</sequence>
<feature type="region of interest" description="Disordered" evidence="1">
    <location>
        <begin position="19"/>
        <end position="68"/>
    </location>
</feature>
<proteinExistence type="predicted"/>
<accession>A0A218Z6A5</accession>
<feature type="compositionally biased region" description="Basic and acidic residues" evidence="1">
    <location>
        <begin position="59"/>
        <end position="68"/>
    </location>
</feature>
<reference evidence="2 3" key="1">
    <citation type="submission" date="2017-04" db="EMBL/GenBank/DDBJ databases">
        <title>Draft genome sequence of Marssonina coronaria NL1: causal agent of apple blotch.</title>
        <authorList>
            <person name="Cheng Q."/>
        </authorList>
    </citation>
    <scope>NUCLEOTIDE SEQUENCE [LARGE SCALE GENOMIC DNA]</scope>
    <source>
        <strain evidence="2 3">NL1</strain>
    </source>
</reference>
<gene>
    <name evidence="2" type="ORF">B2J93_6769</name>
</gene>
<evidence type="ECO:0000256" key="1">
    <source>
        <dbReference type="SAM" id="MobiDB-lite"/>
    </source>
</evidence>
<protein>
    <submittedName>
        <fullName evidence="2">Uncharacterized protein</fullName>
    </submittedName>
</protein>
<evidence type="ECO:0000313" key="3">
    <source>
        <dbReference type="Proteomes" id="UP000242519"/>
    </source>
</evidence>
<organism evidence="2 3">
    <name type="scientific">Diplocarpon coronariae</name>
    <dbReference type="NCBI Taxonomy" id="2795749"/>
    <lineage>
        <taxon>Eukaryota</taxon>
        <taxon>Fungi</taxon>
        <taxon>Dikarya</taxon>
        <taxon>Ascomycota</taxon>
        <taxon>Pezizomycotina</taxon>
        <taxon>Leotiomycetes</taxon>
        <taxon>Helotiales</taxon>
        <taxon>Drepanopezizaceae</taxon>
        <taxon>Diplocarpon</taxon>
    </lineage>
</organism>
<name>A0A218Z6A5_9HELO</name>